<accession>A0A0L9T6L0</accession>
<dbReference type="PANTHER" id="PTHR46452">
    <property type="entry name" value="TRANSCRIPTION INITIATION FACTOR TFIID SUBUNIT 3"/>
    <property type="match status" value="1"/>
</dbReference>
<sequence>MLRDKRRNKDEKKRDEKEREKKKRDKKEREEEERKEKERQERERRKEEKKREEEKTKEAKSKDKELLLMMATPTLTITMEPKREGMSARPNSDRSSFLTVAVAARPNSDRSFLPTVAVAVRPSPLLLRPFAQRRLLERSVFHTLRTFGNSHVQPFGHPQAFTIRPMSARPNSDRSSFLTVAVAARPNSDRSFLPTVAVAVRPSPLLLRPFAQRRLLERSVFHTLRTFGNSHVQPFGHPQAFTIRPVRSSLERSVSFERSVSMTFVFSVRSNGAYFCPAFGSVLMRSSRSLLPFLPFVPRSILLPFVLITLAARSGLCFLRSSSAAEDARSAVTKTLVPLAEWDARPELGRSSSSLGLLTARPDPHFYPSAGRPTHLPF</sequence>
<feature type="region of interest" description="Disordered" evidence="1">
    <location>
        <begin position="1"/>
        <end position="68"/>
    </location>
</feature>
<dbReference type="AlphaFoldDB" id="A0A0L9T6L0"/>
<organism evidence="2 3">
    <name type="scientific">Phaseolus angularis</name>
    <name type="common">Azuki bean</name>
    <name type="synonym">Vigna angularis</name>
    <dbReference type="NCBI Taxonomy" id="3914"/>
    <lineage>
        <taxon>Eukaryota</taxon>
        <taxon>Viridiplantae</taxon>
        <taxon>Streptophyta</taxon>
        <taxon>Embryophyta</taxon>
        <taxon>Tracheophyta</taxon>
        <taxon>Spermatophyta</taxon>
        <taxon>Magnoliopsida</taxon>
        <taxon>eudicotyledons</taxon>
        <taxon>Gunneridae</taxon>
        <taxon>Pentapetalae</taxon>
        <taxon>rosids</taxon>
        <taxon>fabids</taxon>
        <taxon>Fabales</taxon>
        <taxon>Fabaceae</taxon>
        <taxon>Papilionoideae</taxon>
        <taxon>50 kb inversion clade</taxon>
        <taxon>NPAAA clade</taxon>
        <taxon>indigoferoid/millettioid clade</taxon>
        <taxon>Phaseoleae</taxon>
        <taxon>Vigna</taxon>
    </lineage>
</organism>
<name>A0A0L9T6L0_PHAAN</name>
<reference evidence="3" key="1">
    <citation type="journal article" date="2015" name="Proc. Natl. Acad. Sci. U.S.A.">
        <title>Genome sequencing of adzuki bean (Vigna angularis) provides insight into high starch and low fat accumulation and domestication.</title>
        <authorList>
            <person name="Yang K."/>
            <person name="Tian Z."/>
            <person name="Chen C."/>
            <person name="Luo L."/>
            <person name="Zhao B."/>
            <person name="Wang Z."/>
            <person name="Yu L."/>
            <person name="Li Y."/>
            <person name="Sun Y."/>
            <person name="Li W."/>
            <person name="Chen Y."/>
            <person name="Li Y."/>
            <person name="Zhang Y."/>
            <person name="Ai D."/>
            <person name="Zhao J."/>
            <person name="Shang C."/>
            <person name="Ma Y."/>
            <person name="Wu B."/>
            <person name="Wang M."/>
            <person name="Gao L."/>
            <person name="Sun D."/>
            <person name="Zhang P."/>
            <person name="Guo F."/>
            <person name="Wang W."/>
            <person name="Li Y."/>
            <person name="Wang J."/>
            <person name="Varshney R.K."/>
            <person name="Wang J."/>
            <person name="Ling H.Q."/>
            <person name="Wan P."/>
        </authorList>
    </citation>
    <scope>NUCLEOTIDE SEQUENCE</scope>
    <source>
        <strain evidence="3">cv. Jingnong 6</strain>
    </source>
</reference>
<dbReference type="Gramene" id="KOM25956">
    <property type="protein sequence ID" value="KOM25956"/>
    <property type="gene ID" value="LR48_Vigan205s009300"/>
</dbReference>
<protein>
    <submittedName>
        <fullName evidence="2">Uncharacterized protein</fullName>
    </submittedName>
</protein>
<dbReference type="Proteomes" id="UP000053144">
    <property type="component" value="Unassembled WGS sequence"/>
</dbReference>
<dbReference type="GO" id="GO:0045944">
    <property type="term" value="P:positive regulation of transcription by RNA polymerase II"/>
    <property type="evidence" value="ECO:0007669"/>
    <property type="project" value="TreeGrafter"/>
</dbReference>
<evidence type="ECO:0000313" key="3">
    <source>
        <dbReference type="Proteomes" id="UP000053144"/>
    </source>
</evidence>
<proteinExistence type="predicted"/>
<gene>
    <name evidence="2" type="ORF">LR48_Vigan205s009300</name>
</gene>
<feature type="compositionally biased region" description="Basic and acidic residues" evidence="1">
    <location>
        <begin position="27"/>
        <end position="66"/>
    </location>
</feature>
<dbReference type="PANTHER" id="PTHR46452:SF1">
    <property type="entry name" value="TRANSCRIPTION INITIATION FACTOR TFIID SUBUNIT 3"/>
    <property type="match status" value="1"/>
</dbReference>
<evidence type="ECO:0000313" key="2">
    <source>
        <dbReference type="EMBL" id="KOM25956.1"/>
    </source>
</evidence>
<evidence type="ECO:0000256" key="1">
    <source>
        <dbReference type="SAM" id="MobiDB-lite"/>
    </source>
</evidence>
<dbReference type="GO" id="GO:0005669">
    <property type="term" value="C:transcription factor TFIID complex"/>
    <property type="evidence" value="ECO:0007669"/>
    <property type="project" value="TreeGrafter"/>
</dbReference>
<dbReference type="GO" id="GO:0002039">
    <property type="term" value="F:p53 binding"/>
    <property type="evidence" value="ECO:0007669"/>
    <property type="project" value="TreeGrafter"/>
</dbReference>
<feature type="compositionally biased region" description="Basic and acidic residues" evidence="1">
    <location>
        <begin position="1"/>
        <end position="19"/>
    </location>
</feature>
<dbReference type="EMBL" id="KQ258294">
    <property type="protein sequence ID" value="KOM25956.1"/>
    <property type="molecule type" value="Genomic_DNA"/>
</dbReference>